<name>A0A314LBI7_NICAT</name>
<dbReference type="Proteomes" id="UP000187609">
    <property type="component" value="Unassembled WGS sequence"/>
</dbReference>
<organism evidence="1 2">
    <name type="scientific">Nicotiana attenuata</name>
    <name type="common">Coyote tobacco</name>
    <dbReference type="NCBI Taxonomy" id="49451"/>
    <lineage>
        <taxon>Eukaryota</taxon>
        <taxon>Viridiplantae</taxon>
        <taxon>Streptophyta</taxon>
        <taxon>Embryophyta</taxon>
        <taxon>Tracheophyta</taxon>
        <taxon>Spermatophyta</taxon>
        <taxon>Magnoliopsida</taxon>
        <taxon>eudicotyledons</taxon>
        <taxon>Gunneridae</taxon>
        <taxon>Pentapetalae</taxon>
        <taxon>asterids</taxon>
        <taxon>lamiids</taxon>
        <taxon>Solanales</taxon>
        <taxon>Solanaceae</taxon>
        <taxon>Nicotianoideae</taxon>
        <taxon>Nicotianeae</taxon>
        <taxon>Nicotiana</taxon>
    </lineage>
</organism>
<feature type="non-terminal residue" evidence="1">
    <location>
        <position position="1"/>
    </location>
</feature>
<gene>
    <name evidence="1" type="ORF">A4A49_64461</name>
</gene>
<feature type="non-terminal residue" evidence="1">
    <location>
        <position position="106"/>
    </location>
</feature>
<dbReference type="SMR" id="A0A314LBI7"/>
<dbReference type="EMBL" id="MJEQ01000157">
    <property type="protein sequence ID" value="OIT38958.1"/>
    <property type="molecule type" value="Genomic_DNA"/>
</dbReference>
<keyword evidence="2" id="KW-1185">Reference proteome</keyword>
<comment type="caution">
    <text evidence="1">The sequence shown here is derived from an EMBL/GenBank/DDBJ whole genome shotgun (WGS) entry which is preliminary data.</text>
</comment>
<evidence type="ECO:0000313" key="1">
    <source>
        <dbReference type="EMBL" id="OIT38958.1"/>
    </source>
</evidence>
<proteinExistence type="predicted"/>
<sequence length="106" mass="12088">PLQIESDSHVLCIMVEHGNELYLPIISDCRSLMLELGRVKLRYVYREANVVIDALTKHGMNLTSSYGRQPWHPSHYYLSPPPFVLLAFNKECSEDLNALTILACNN</sequence>
<dbReference type="Gramene" id="OIT38958">
    <property type="protein sequence ID" value="OIT38958"/>
    <property type="gene ID" value="A4A49_64461"/>
</dbReference>
<evidence type="ECO:0000313" key="2">
    <source>
        <dbReference type="Proteomes" id="UP000187609"/>
    </source>
</evidence>
<accession>A0A314LBI7</accession>
<evidence type="ECO:0008006" key="3">
    <source>
        <dbReference type="Google" id="ProtNLM"/>
    </source>
</evidence>
<protein>
    <recommendedName>
        <fullName evidence="3">RNase H type-1 domain-containing protein</fullName>
    </recommendedName>
</protein>
<reference evidence="1" key="1">
    <citation type="submission" date="2016-11" db="EMBL/GenBank/DDBJ databases">
        <title>The genome of Nicotiana attenuata.</title>
        <authorList>
            <person name="Xu S."/>
            <person name="Brockmoeller T."/>
            <person name="Gaquerel E."/>
            <person name="Navarro A."/>
            <person name="Kuhl H."/>
            <person name="Gase K."/>
            <person name="Ling Z."/>
            <person name="Zhou W."/>
            <person name="Kreitzer C."/>
            <person name="Stanke M."/>
            <person name="Tang H."/>
            <person name="Lyons E."/>
            <person name="Pandey P."/>
            <person name="Pandey S.P."/>
            <person name="Timmermann B."/>
            <person name="Baldwin I.T."/>
        </authorList>
    </citation>
    <scope>NUCLEOTIDE SEQUENCE [LARGE SCALE GENOMIC DNA]</scope>
    <source>
        <strain evidence="1">UT</strain>
    </source>
</reference>
<dbReference type="AlphaFoldDB" id="A0A314LBI7"/>